<proteinExistence type="predicted"/>
<name>A0A381QW35_9ZZZZ</name>
<evidence type="ECO:0000313" key="2">
    <source>
        <dbReference type="EMBL" id="SUZ82828.1"/>
    </source>
</evidence>
<dbReference type="EMBL" id="UINC01001525">
    <property type="protein sequence ID" value="SUZ82828.1"/>
    <property type="molecule type" value="Genomic_DNA"/>
</dbReference>
<accession>A0A381QW35</accession>
<dbReference type="AlphaFoldDB" id="A0A381QW35"/>
<protein>
    <recommendedName>
        <fullName evidence="1">FecR protein domain-containing protein</fullName>
    </recommendedName>
</protein>
<evidence type="ECO:0000259" key="1">
    <source>
        <dbReference type="Pfam" id="PF04773"/>
    </source>
</evidence>
<organism evidence="2">
    <name type="scientific">marine metagenome</name>
    <dbReference type="NCBI Taxonomy" id="408172"/>
    <lineage>
        <taxon>unclassified sequences</taxon>
        <taxon>metagenomes</taxon>
        <taxon>ecological metagenomes</taxon>
    </lineage>
</organism>
<feature type="domain" description="FecR protein" evidence="1">
    <location>
        <begin position="67"/>
        <end position="166"/>
    </location>
</feature>
<reference evidence="2" key="1">
    <citation type="submission" date="2018-05" db="EMBL/GenBank/DDBJ databases">
        <authorList>
            <person name="Lanie J.A."/>
            <person name="Ng W.-L."/>
            <person name="Kazmierczak K.M."/>
            <person name="Andrzejewski T.M."/>
            <person name="Davidsen T.M."/>
            <person name="Wayne K.J."/>
            <person name="Tettelin H."/>
            <person name="Glass J.I."/>
            <person name="Rusch D."/>
            <person name="Podicherti R."/>
            <person name="Tsui H.-C.T."/>
            <person name="Winkler M.E."/>
        </authorList>
    </citation>
    <scope>NUCLEOTIDE SEQUENCE</scope>
</reference>
<dbReference type="PANTHER" id="PTHR38731">
    <property type="entry name" value="LIPL45-RELATED LIPOPROTEIN-RELATED"/>
    <property type="match status" value="1"/>
</dbReference>
<dbReference type="Pfam" id="PF04773">
    <property type="entry name" value="FecR"/>
    <property type="match status" value="1"/>
</dbReference>
<sequence length="331" mass="36886">MRIFFPFNCLLIITAFSLSLSASLVSAQDKAPAIATLHQVEGNVEVVTAKSPRGRRGNDGMLLHAGDQVRTSEESKATVEYRDGSRVRLFQNSEIVLNLSEEQSTSRRTFKYQLTLKRGSLRGRFLKGLQRTKIRTPTALIGVKGTSLRITDNNNNATVSLTEGQLEVSNLSSSTILNPGQWLPDFGRTDDLTKKVGPIPNLLYLKTDVYELDFRNEKSKQLEFSVQIQNNVSGKILERSGLVLFESDYNGIRLPKRFLLNEKGFARVLVGIDPTRLEDPGFKGLITIRAFMDGEGFDDIAEGSLVLKIRNLGKKRTILLDPDKGVVKKND</sequence>
<dbReference type="PANTHER" id="PTHR38731:SF3">
    <property type="entry name" value="BLL6125 PROTEIN"/>
    <property type="match status" value="1"/>
</dbReference>
<dbReference type="Gene3D" id="2.60.120.1440">
    <property type="match status" value="1"/>
</dbReference>
<dbReference type="InterPro" id="IPR006860">
    <property type="entry name" value="FecR"/>
</dbReference>
<gene>
    <name evidence="2" type="ORF">METZ01_LOCUS35682</name>
</gene>